<evidence type="ECO:0000256" key="2">
    <source>
        <dbReference type="ARBA" id="ARBA00022692"/>
    </source>
</evidence>
<evidence type="ECO:0000256" key="5">
    <source>
        <dbReference type="SAM" id="Phobius"/>
    </source>
</evidence>
<feature type="transmembrane region" description="Helical" evidence="5">
    <location>
        <begin position="268"/>
        <end position="287"/>
    </location>
</feature>
<evidence type="ECO:0000313" key="7">
    <source>
        <dbReference type="EMBL" id="MBO0454020.1"/>
    </source>
</evidence>
<feature type="transmembrane region" description="Helical" evidence="5">
    <location>
        <begin position="177"/>
        <end position="194"/>
    </location>
</feature>
<feature type="transmembrane region" description="Helical" evidence="5">
    <location>
        <begin position="101"/>
        <end position="119"/>
    </location>
</feature>
<protein>
    <submittedName>
        <fullName evidence="7">O-antigen ligase family protein</fullName>
    </submittedName>
</protein>
<feature type="transmembrane region" description="Helical" evidence="5">
    <location>
        <begin position="126"/>
        <end position="145"/>
    </location>
</feature>
<comment type="subcellular location">
    <subcellularLocation>
        <location evidence="1">Membrane</location>
        <topology evidence="1">Multi-pass membrane protein</topology>
    </subcellularLocation>
</comment>
<keyword evidence="7" id="KW-0436">Ligase</keyword>
<gene>
    <name evidence="7" type="ORF">JZO85_17320</name>
</gene>
<feature type="transmembrane region" description="Helical" evidence="5">
    <location>
        <begin position="57"/>
        <end position="76"/>
    </location>
</feature>
<evidence type="ECO:0000313" key="8">
    <source>
        <dbReference type="Proteomes" id="UP000664495"/>
    </source>
</evidence>
<comment type="caution">
    <text evidence="7">The sequence shown here is derived from an EMBL/GenBank/DDBJ whole genome shotgun (WGS) entry which is preliminary data.</text>
</comment>
<dbReference type="EMBL" id="JAFLVR010000045">
    <property type="protein sequence ID" value="MBO0454020.1"/>
    <property type="molecule type" value="Genomic_DNA"/>
</dbReference>
<keyword evidence="8" id="KW-1185">Reference proteome</keyword>
<dbReference type="PANTHER" id="PTHR37422">
    <property type="entry name" value="TEICHURONIC ACID BIOSYNTHESIS PROTEIN TUAE"/>
    <property type="match status" value="1"/>
</dbReference>
<feature type="transmembrane region" description="Helical" evidence="5">
    <location>
        <begin position="294"/>
        <end position="313"/>
    </location>
</feature>
<dbReference type="GO" id="GO:0016874">
    <property type="term" value="F:ligase activity"/>
    <property type="evidence" value="ECO:0007669"/>
    <property type="project" value="UniProtKB-KW"/>
</dbReference>
<accession>A0ABS3HMA0</accession>
<feature type="domain" description="O-antigen ligase-related" evidence="6">
    <location>
        <begin position="136"/>
        <end position="275"/>
    </location>
</feature>
<evidence type="ECO:0000256" key="4">
    <source>
        <dbReference type="ARBA" id="ARBA00023136"/>
    </source>
</evidence>
<dbReference type="PANTHER" id="PTHR37422:SF17">
    <property type="entry name" value="O-ANTIGEN LIGASE"/>
    <property type="match status" value="1"/>
</dbReference>
<dbReference type="InterPro" id="IPR051533">
    <property type="entry name" value="WaaL-like"/>
</dbReference>
<dbReference type="InterPro" id="IPR007016">
    <property type="entry name" value="O-antigen_ligase-rel_domated"/>
</dbReference>
<proteinExistence type="predicted"/>
<reference evidence="7 8" key="1">
    <citation type="submission" date="2021-03" db="EMBL/GenBank/DDBJ databases">
        <title>Enterococcal diversity collection.</title>
        <authorList>
            <person name="Gilmore M.S."/>
            <person name="Schwartzman J."/>
            <person name="Van Tyne D."/>
            <person name="Martin M."/>
            <person name="Earl A.M."/>
            <person name="Manson A.L."/>
            <person name="Straub T."/>
            <person name="Salamzade R."/>
            <person name="Saavedra J."/>
            <person name="Lebreton F."/>
            <person name="Prichula J."/>
            <person name="Schaufler K."/>
            <person name="Gaca A."/>
            <person name="Sgardioli B."/>
            <person name="Wagenaar J."/>
            <person name="Strong T."/>
        </authorList>
    </citation>
    <scope>NUCLEOTIDE SEQUENCE [LARGE SCALE GENOMIC DNA]</scope>
    <source>
        <strain evidence="7 8">MJM16</strain>
    </source>
</reference>
<name>A0ABS3HMA0_9ENTE</name>
<feature type="transmembrane region" description="Helical" evidence="5">
    <location>
        <begin position="29"/>
        <end position="48"/>
    </location>
</feature>
<evidence type="ECO:0000256" key="1">
    <source>
        <dbReference type="ARBA" id="ARBA00004141"/>
    </source>
</evidence>
<dbReference type="Proteomes" id="UP000664495">
    <property type="component" value="Unassembled WGS sequence"/>
</dbReference>
<organism evidence="7 8">
    <name type="scientific">Candidatus Enterococcus murrayae</name>
    <dbReference type="NCBI Taxonomy" id="2815321"/>
    <lineage>
        <taxon>Bacteria</taxon>
        <taxon>Bacillati</taxon>
        <taxon>Bacillota</taxon>
        <taxon>Bacilli</taxon>
        <taxon>Lactobacillales</taxon>
        <taxon>Enterococcaceae</taxon>
        <taxon>Enterococcus</taxon>
    </lineage>
</organism>
<keyword evidence="2 5" id="KW-0812">Transmembrane</keyword>
<evidence type="ECO:0000256" key="3">
    <source>
        <dbReference type="ARBA" id="ARBA00022989"/>
    </source>
</evidence>
<keyword evidence="3 5" id="KW-1133">Transmembrane helix</keyword>
<keyword evidence="4 5" id="KW-0472">Membrane</keyword>
<dbReference type="Pfam" id="PF04932">
    <property type="entry name" value="Wzy_C"/>
    <property type="match status" value="1"/>
</dbReference>
<dbReference type="RefSeq" id="WP_207109770.1">
    <property type="nucleotide sequence ID" value="NZ_JAFLVR010000045.1"/>
</dbReference>
<evidence type="ECO:0000259" key="6">
    <source>
        <dbReference type="Pfam" id="PF04932"/>
    </source>
</evidence>
<sequence length="345" mass="39713">MNYFFVSYGLFFLYCAIESIFVRNTRTLGFLYDLFTCLIIVFLIINVVETREQLKKAFYGMIIGAVIFSIIIFSYYDFSFAKLAQDAASEMRIGHTLTNPNFIGIVCSYAACVAVFLIFENLDQKRYSLVLFLLASALFCGYFAFLSGSRMTYLTLFVGAMILFLIEIVPKLTLKRAVVFISMISIVLFLFFHLEAFSLSRHRMMQAFLLLNGEGTSEGSMNHRKLLLEEGLRLFSEHPFFGNGVDALREIAGYNAHNNYVEILSNNGIIGFALYYFTYLVNCLMLLKVKKKDSLYSIMLFTMISLIVNEVAQTTYYDRFSQVKLALVSCYLVLEFQKRRNKEYV</sequence>
<feature type="transmembrane region" description="Helical" evidence="5">
    <location>
        <begin position="151"/>
        <end position="170"/>
    </location>
</feature>